<reference evidence="2" key="1">
    <citation type="submission" date="2016-03" db="EMBL/GenBank/DDBJ databases">
        <authorList>
            <person name="Ploux O."/>
        </authorList>
    </citation>
    <scope>NUCLEOTIDE SEQUENCE</scope>
    <source>
        <strain evidence="2">UC1</strain>
    </source>
</reference>
<keyword evidence="1" id="KW-0472">Membrane</keyword>
<dbReference type="AlphaFoldDB" id="A0A1Y5P1Z1"/>
<evidence type="ECO:0000313" key="2">
    <source>
        <dbReference type="EMBL" id="SBS69958.1"/>
    </source>
</evidence>
<feature type="transmembrane region" description="Helical" evidence="1">
    <location>
        <begin position="91"/>
        <end position="110"/>
    </location>
</feature>
<proteinExistence type="predicted"/>
<sequence length="589" mass="61433">MAADAPTTSLADAMKKFSEALKALTDAWPGEKEDEATETPPPTDQAATTLAWARKKYDSLVRWVLACFSAIGLLIFGSVPFVDLTAVDMRWVILGLVLAGLGLGVVVWATTRALEPEDASLGEIKQTLTSTVTGSARRQRWRRTFYPPHKQAQRLAQVLSGDEAAHFGPGIGGGDPVANTSRLLDEIAAAETALLALETGWRLAPNPPDLAGTSTNEVEAKLKAALRTVIAALAPEHEADAERIWRLSDGPSRTTVIKGLRGRERNFAVAAWHATVVAFVTSLFAPDPVELKAADASLKEAIEHLGEAKDALSAGATPAPDDVTKAAAALEAATAAFEEGALPARAAARRVSDQRAILNNRLMHRDLLIAESGVSQLRGTFRLVRRWLFVGAVLTVTGGMIYAWAVANPAPSGLGMPITITMPDSAKTAEELAYCGSKAGWASTFAGTLVSVNDAGDPDGGFTAFAASGPCAGKIITVPKGEKLTSFIFGKPPVGASEPPADPAPQSPQAQVLVTIEPEAEAWDVVAEVCDTDAPRSQPITLPGYVSVGEGPLTGKAPFDAAVICQAGAGAGTLVSISLAEDEGAFTAP</sequence>
<feature type="transmembrane region" description="Helical" evidence="1">
    <location>
        <begin position="60"/>
        <end position="79"/>
    </location>
</feature>
<dbReference type="RefSeq" id="WP_295572387.1">
    <property type="nucleotide sequence ID" value="NZ_FLQR01000001.1"/>
</dbReference>
<protein>
    <submittedName>
        <fullName evidence="2">Uncharacterized protein</fullName>
    </submittedName>
</protein>
<organism evidence="2">
    <name type="scientific">uncultured Microbacterium sp</name>
    <dbReference type="NCBI Taxonomy" id="191216"/>
    <lineage>
        <taxon>Bacteria</taxon>
        <taxon>Bacillati</taxon>
        <taxon>Actinomycetota</taxon>
        <taxon>Actinomycetes</taxon>
        <taxon>Micrococcales</taxon>
        <taxon>Microbacteriaceae</taxon>
        <taxon>Microbacterium</taxon>
        <taxon>environmental samples</taxon>
    </lineage>
</organism>
<gene>
    <name evidence="2" type="ORF">MIPYR_10139</name>
</gene>
<accession>A0A1Y5P1Z1</accession>
<dbReference type="EMBL" id="FLQR01000001">
    <property type="protein sequence ID" value="SBS69958.1"/>
    <property type="molecule type" value="Genomic_DNA"/>
</dbReference>
<name>A0A1Y5P1Z1_9MICO</name>
<keyword evidence="1" id="KW-1133">Transmembrane helix</keyword>
<keyword evidence="1" id="KW-0812">Transmembrane</keyword>
<feature type="transmembrane region" description="Helical" evidence="1">
    <location>
        <begin position="387"/>
        <end position="407"/>
    </location>
</feature>
<evidence type="ECO:0000256" key="1">
    <source>
        <dbReference type="SAM" id="Phobius"/>
    </source>
</evidence>